<feature type="domain" description="N-acetyltransferase" evidence="1">
    <location>
        <begin position="18"/>
        <end position="179"/>
    </location>
</feature>
<protein>
    <submittedName>
        <fullName evidence="2">GNAT family N-acetyltransferase</fullName>
    </submittedName>
</protein>
<reference evidence="2" key="1">
    <citation type="submission" date="2020-10" db="EMBL/GenBank/DDBJ databases">
        <title>Taxonomic study of unclassified bacteria belonging to the class Ktedonobacteria.</title>
        <authorList>
            <person name="Yabe S."/>
            <person name="Wang C.M."/>
            <person name="Zheng Y."/>
            <person name="Sakai Y."/>
            <person name="Cavaletti L."/>
            <person name="Monciardini P."/>
            <person name="Donadio S."/>
        </authorList>
    </citation>
    <scope>NUCLEOTIDE SEQUENCE</scope>
    <source>
        <strain evidence="2">ID150040</strain>
    </source>
</reference>
<evidence type="ECO:0000259" key="1">
    <source>
        <dbReference type="PROSITE" id="PS51186"/>
    </source>
</evidence>
<dbReference type="Gene3D" id="3.40.630.30">
    <property type="match status" value="1"/>
</dbReference>
<dbReference type="InterPro" id="IPR016181">
    <property type="entry name" value="Acyl_CoA_acyltransferase"/>
</dbReference>
<dbReference type="EMBL" id="BNJK01000002">
    <property type="protein sequence ID" value="GHO98434.1"/>
    <property type="molecule type" value="Genomic_DNA"/>
</dbReference>
<dbReference type="AlphaFoldDB" id="A0A8J3IV54"/>
<sequence length="187" mass="21961">MDIEAMFSTFPTLTTNRLLLRQIQPNDAEALFATFSDESVMEFYGHLPHRSIEESVELIRKQHVWYAERTGIRWGITLKGDDRVIGSCGFYGFDEGFRRAETGYELNRAFWRQSIMSEAMSAILNYAFSEPALNRVEAVVDDVNERSKGLLRKLGFTHEGTLRRRFFFRNRFLDEHYFGLLKEEWPL</sequence>
<organism evidence="2 3">
    <name type="scientific">Reticulibacter mediterranei</name>
    <dbReference type="NCBI Taxonomy" id="2778369"/>
    <lineage>
        <taxon>Bacteria</taxon>
        <taxon>Bacillati</taxon>
        <taxon>Chloroflexota</taxon>
        <taxon>Ktedonobacteria</taxon>
        <taxon>Ktedonobacterales</taxon>
        <taxon>Reticulibacteraceae</taxon>
        <taxon>Reticulibacter</taxon>
    </lineage>
</organism>
<accession>A0A8J3IV54</accession>
<dbReference type="RefSeq" id="WP_220209186.1">
    <property type="nucleotide sequence ID" value="NZ_BNJK01000002.1"/>
</dbReference>
<dbReference type="SUPFAM" id="SSF55729">
    <property type="entry name" value="Acyl-CoA N-acyltransferases (Nat)"/>
    <property type="match status" value="1"/>
</dbReference>
<dbReference type="PANTHER" id="PTHR43792">
    <property type="entry name" value="GNAT FAMILY, PUTATIVE (AFU_ORTHOLOGUE AFUA_3G00765)-RELATED-RELATED"/>
    <property type="match status" value="1"/>
</dbReference>
<dbReference type="InterPro" id="IPR000182">
    <property type="entry name" value="GNAT_dom"/>
</dbReference>
<proteinExistence type="predicted"/>
<dbReference type="InterPro" id="IPR051531">
    <property type="entry name" value="N-acetyltransferase"/>
</dbReference>
<keyword evidence="3" id="KW-1185">Reference proteome</keyword>
<dbReference type="PANTHER" id="PTHR43792:SF9">
    <property type="entry name" value="RIBOSOMAL-PROTEIN-ALANINE ACETYLTRANSFERASE"/>
    <property type="match status" value="1"/>
</dbReference>
<comment type="caution">
    <text evidence="2">The sequence shown here is derived from an EMBL/GenBank/DDBJ whole genome shotgun (WGS) entry which is preliminary data.</text>
</comment>
<dbReference type="GO" id="GO:0008999">
    <property type="term" value="F:protein-N-terminal-alanine acetyltransferase activity"/>
    <property type="evidence" value="ECO:0007669"/>
    <property type="project" value="TreeGrafter"/>
</dbReference>
<evidence type="ECO:0000313" key="2">
    <source>
        <dbReference type="EMBL" id="GHO98434.1"/>
    </source>
</evidence>
<dbReference type="GO" id="GO:0005737">
    <property type="term" value="C:cytoplasm"/>
    <property type="evidence" value="ECO:0007669"/>
    <property type="project" value="TreeGrafter"/>
</dbReference>
<dbReference type="PROSITE" id="PS51186">
    <property type="entry name" value="GNAT"/>
    <property type="match status" value="1"/>
</dbReference>
<name>A0A8J3IV54_9CHLR</name>
<dbReference type="Proteomes" id="UP000597444">
    <property type="component" value="Unassembled WGS sequence"/>
</dbReference>
<gene>
    <name evidence="2" type="ORF">KSF_084820</name>
</gene>
<dbReference type="Pfam" id="PF13302">
    <property type="entry name" value="Acetyltransf_3"/>
    <property type="match status" value="1"/>
</dbReference>
<evidence type="ECO:0000313" key="3">
    <source>
        <dbReference type="Proteomes" id="UP000597444"/>
    </source>
</evidence>